<comment type="caution">
    <text evidence="1">The sequence shown here is derived from an EMBL/GenBank/DDBJ whole genome shotgun (WGS) entry which is preliminary data.</text>
</comment>
<organism evidence="1 2">
    <name type="scientific">Camellia lanceoleosa</name>
    <dbReference type="NCBI Taxonomy" id="1840588"/>
    <lineage>
        <taxon>Eukaryota</taxon>
        <taxon>Viridiplantae</taxon>
        <taxon>Streptophyta</taxon>
        <taxon>Embryophyta</taxon>
        <taxon>Tracheophyta</taxon>
        <taxon>Spermatophyta</taxon>
        <taxon>Magnoliopsida</taxon>
        <taxon>eudicotyledons</taxon>
        <taxon>Gunneridae</taxon>
        <taxon>Pentapetalae</taxon>
        <taxon>asterids</taxon>
        <taxon>Ericales</taxon>
        <taxon>Theaceae</taxon>
        <taxon>Camellia</taxon>
    </lineage>
</organism>
<gene>
    <name evidence="1" type="ORF">LOK49_LG10G01577</name>
</gene>
<keyword evidence="2" id="KW-1185">Reference proteome</keyword>
<accession>A0ACC0GA78</accession>
<evidence type="ECO:0000313" key="1">
    <source>
        <dbReference type="EMBL" id="KAI7998038.1"/>
    </source>
</evidence>
<proteinExistence type="predicted"/>
<dbReference type="EMBL" id="CM045767">
    <property type="protein sequence ID" value="KAI7998038.1"/>
    <property type="molecule type" value="Genomic_DNA"/>
</dbReference>
<name>A0ACC0GA78_9ERIC</name>
<sequence>MFLHCNCLIKCLTSLSKMLCQLIDSLVNQEC</sequence>
<reference evidence="1 2" key="1">
    <citation type="journal article" date="2022" name="Plant J.">
        <title>Chromosome-level genome of Camellia lanceoleosa provides a valuable resource for understanding genome evolution and self-incompatibility.</title>
        <authorList>
            <person name="Gong W."/>
            <person name="Xiao S."/>
            <person name="Wang L."/>
            <person name="Liao Z."/>
            <person name="Chang Y."/>
            <person name="Mo W."/>
            <person name="Hu G."/>
            <person name="Li W."/>
            <person name="Zhao G."/>
            <person name="Zhu H."/>
            <person name="Hu X."/>
            <person name="Ji K."/>
            <person name="Xiang X."/>
            <person name="Song Q."/>
            <person name="Yuan D."/>
            <person name="Jin S."/>
            <person name="Zhang L."/>
        </authorList>
    </citation>
    <scope>NUCLEOTIDE SEQUENCE [LARGE SCALE GENOMIC DNA]</scope>
    <source>
        <strain evidence="1">SQ_2022a</strain>
    </source>
</reference>
<evidence type="ECO:0000313" key="2">
    <source>
        <dbReference type="Proteomes" id="UP001060215"/>
    </source>
</evidence>
<dbReference type="Proteomes" id="UP001060215">
    <property type="component" value="Chromosome 10"/>
</dbReference>
<protein>
    <submittedName>
        <fullName evidence="1">Uncharacterized protein</fullName>
    </submittedName>
</protein>